<reference evidence="1 2" key="1">
    <citation type="submission" date="2023-02" db="EMBL/GenBank/DDBJ databases">
        <title>Dictyobacter halimunensis sp. nov., a new member of the class Ktedonobacteria from forest soil in a geothermal area.</title>
        <authorList>
            <person name="Rachmania M.K."/>
            <person name="Ningsih F."/>
            <person name="Sakai Y."/>
            <person name="Yabe S."/>
            <person name="Yokota A."/>
            <person name="Sjamsuridzal W."/>
        </authorList>
    </citation>
    <scope>NUCLEOTIDE SEQUENCE [LARGE SCALE GENOMIC DNA]</scope>
    <source>
        <strain evidence="1 2">S3.2.2.5</strain>
    </source>
</reference>
<protein>
    <recommendedName>
        <fullName evidence="3">Glycoside hydrolase</fullName>
    </recommendedName>
</protein>
<dbReference type="Proteomes" id="UP001344906">
    <property type="component" value="Unassembled WGS sequence"/>
</dbReference>
<name>A0ABQ6G839_9CHLR</name>
<dbReference type="CDD" id="cd10791">
    <property type="entry name" value="GH38N_AMII_like_1"/>
    <property type="match status" value="1"/>
</dbReference>
<organism evidence="1 2">
    <name type="scientific">Dictyobacter halimunensis</name>
    <dbReference type="NCBI Taxonomy" id="3026934"/>
    <lineage>
        <taxon>Bacteria</taxon>
        <taxon>Bacillati</taxon>
        <taxon>Chloroflexota</taxon>
        <taxon>Ktedonobacteria</taxon>
        <taxon>Ktedonobacterales</taxon>
        <taxon>Dictyobacteraceae</taxon>
        <taxon>Dictyobacter</taxon>
    </lineage>
</organism>
<gene>
    <name evidence="1" type="ORF">KDH_76310</name>
</gene>
<dbReference type="Gene3D" id="3.20.110.10">
    <property type="entry name" value="Glycoside hydrolase 38, N terminal domain"/>
    <property type="match status" value="1"/>
</dbReference>
<dbReference type="SUPFAM" id="SSF88713">
    <property type="entry name" value="Glycoside hydrolase/deacetylase"/>
    <property type="match status" value="1"/>
</dbReference>
<evidence type="ECO:0008006" key="3">
    <source>
        <dbReference type="Google" id="ProtNLM"/>
    </source>
</evidence>
<comment type="caution">
    <text evidence="1">The sequence shown here is derived from an EMBL/GenBank/DDBJ whole genome shotgun (WGS) entry which is preliminary data.</text>
</comment>
<proteinExistence type="predicted"/>
<dbReference type="InterPro" id="IPR011330">
    <property type="entry name" value="Glyco_hydro/deAcase_b/a-brl"/>
</dbReference>
<dbReference type="InterPro" id="IPR032482">
    <property type="entry name" value="DUF5054"/>
</dbReference>
<dbReference type="RefSeq" id="WP_338257989.1">
    <property type="nucleotide sequence ID" value="NZ_BSRI01000002.1"/>
</dbReference>
<dbReference type="Pfam" id="PF16477">
    <property type="entry name" value="DUF5054"/>
    <property type="match status" value="1"/>
</dbReference>
<evidence type="ECO:0000313" key="1">
    <source>
        <dbReference type="EMBL" id="GLV60812.1"/>
    </source>
</evidence>
<accession>A0ABQ6G839</accession>
<keyword evidence="2" id="KW-1185">Reference proteome</keyword>
<dbReference type="EMBL" id="BSRI01000002">
    <property type="protein sequence ID" value="GLV60812.1"/>
    <property type="molecule type" value="Genomic_DNA"/>
</dbReference>
<sequence length="670" mass="77580">MQPASPLRIHVVFKTHLDAGFTELAETVRQRYFTSFFPQALETARQLRERGGTEGFIWTTGSWILSQYLAQATESERPRIEEAIARGDLAWHGLPFTLHSELLDTSLFEYGLSISQELDRRFGKTTVAGKMTDVPGHTRAIVPLLAGAHIQFLHVGVNAASTPPDVPTIFNWRARSGQELLVMYQPGSYGELTLVPGTRLALAFAHTQDNVGPQTVEQVVSIFEHLRERFPQAEIFASTLDAFALELLPFKSRFPTLGCELGDTWIHGVGSDPLKVAGFRALSRLRRRWICEERLRETDESYQRMSNALLQIPEHTWGLDEKTYLDDYSHYLPADVRAQRHDERWQLFESSWREQRSYLQAAVQALGDSKEGREARLELAHLRANYPDPTGFQRVDDPTTLLQTRHFELGFDEQGAIAYLRQRSNDRVWAAWPQTLASFWYELFSQQDYERFWQQYVINKEETFDWSFKDFTKPGIEHSIDRYRCWRPRLSNLSLRHAEDASHVLLELEMPAESWQVYGAPRTLSLELRLPEAEPIIEMTLQWFDKQANRLPEALWLSFQPRIYPEGIWHLHKLGNWISPLDVVSNGNRTLHAVDDQGVRYNDERGYLGLETLDAPLLAPGQPSLLNFTNRKPLMEQGIHVNLYNNVWGTNFPMWYEEDARFRFTLRFEA</sequence>
<evidence type="ECO:0000313" key="2">
    <source>
        <dbReference type="Proteomes" id="UP001344906"/>
    </source>
</evidence>
<dbReference type="InterPro" id="IPR027291">
    <property type="entry name" value="Glyco_hydro_38_N_sf"/>
</dbReference>